<comment type="caution">
    <text evidence="5">The sequence shown here is derived from an EMBL/GenBank/DDBJ whole genome shotgun (WGS) entry which is preliminary data.</text>
</comment>
<dbReference type="SMART" id="SM00034">
    <property type="entry name" value="CLECT"/>
    <property type="match status" value="1"/>
</dbReference>
<dbReference type="Pfam" id="PF00059">
    <property type="entry name" value="Lectin_C"/>
    <property type="match status" value="1"/>
</dbReference>
<dbReference type="GO" id="GO:0005615">
    <property type="term" value="C:extracellular space"/>
    <property type="evidence" value="ECO:0007669"/>
    <property type="project" value="TreeGrafter"/>
</dbReference>
<name>A0A8S1EMM7_9PELO</name>
<dbReference type="PROSITE" id="PS51406">
    <property type="entry name" value="FIBRINOGEN_C_2"/>
    <property type="match status" value="1"/>
</dbReference>
<evidence type="ECO:0000256" key="2">
    <source>
        <dbReference type="SAM" id="SignalP"/>
    </source>
</evidence>
<sequence length="371" mass="42074">MFYKIILCITLIQPIFALCEPGDAQNTQENCNHVENSQTSFNDSADFCSNRHGVLASVHNAFDLTSLRKLASGCDYFWLGGYCTNGNCVWLDGTKFDYKNFKNGPSTGCIVAETKGGAWSTEECSRLHCTACEVKGAAMNDCQDWLNNGYTDSGKYTILVNGKEREVFCDMKTYGGGWTLFQNRVDESDSFWDHTWAEYKNGFGGEPGINSNYWLGNDALHEITSRKNATLRIELYEDRTPNAKYPNAFWWGHYFNFVIGPEEKNYALNIYMDWSNIVGNSSTAWYDITYSDGSPFSTIDRINDRKECVTQFKMGGWWLHNCALSSLNGVYTPDDWNNGYGLFWIVDGSDTVIHPKRTKMLIRNSVSDTPN</sequence>
<evidence type="ECO:0000313" key="6">
    <source>
        <dbReference type="Proteomes" id="UP000494206"/>
    </source>
</evidence>
<feature type="chain" id="PRO_5035712848" description="Fibrinogen C-terminal domain-containing protein" evidence="2">
    <location>
        <begin position="18"/>
        <end position="371"/>
    </location>
</feature>
<feature type="domain" description="Fibrinogen C-terminal" evidence="4">
    <location>
        <begin position="133"/>
        <end position="366"/>
    </location>
</feature>
<dbReference type="InterPro" id="IPR016186">
    <property type="entry name" value="C-type_lectin-like/link_sf"/>
</dbReference>
<dbReference type="Gene3D" id="3.90.215.10">
    <property type="entry name" value="Gamma Fibrinogen, chain A, domain 1"/>
    <property type="match status" value="1"/>
</dbReference>
<organism evidence="5 6">
    <name type="scientific">Caenorhabditis bovis</name>
    <dbReference type="NCBI Taxonomy" id="2654633"/>
    <lineage>
        <taxon>Eukaryota</taxon>
        <taxon>Metazoa</taxon>
        <taxon>Ecdysozoa</taxon>
        <taxon>Nematoda</taxon>
        <taxon>Chromadorea</taxon>
        <taxon>Rhabditida</taxon>
        <taxon>Rhabditina</taxon>
        <taxon>Rhabditomorpha</taxon>
        <taxon>Rhabditoidea</taxon>
        <taxon>Rhabditidae</taxon>
        <taxon>Peloderinae</taxon>
        <taxon>Caenorhabditis</taxon>
    </lineage>
</organism>
<evidence type="ECO:0000259" key="4">
    <source>
        <dbReference type="PROSITE" id="PS51406"/>
    </source>
</evidence>
<dbReference type="NCBIfam" id="NF040941">
    <property type="entry name" value="GGGWT_bact"/>
    <property type="match status" value="1"/>
</dbReference>
<dbReference type="Proteomes" id="UP000494206">
    <property type="component" value="Unassembled WGS sequence"/>
</dbReference>
<dbReference type="InterPro" id="IPR050373">
    <property type="entry name" value="Fibrinogen_C-term_domain"/>
</dbReference>
<evidence type="ECO:0000313" key="5">
    <source>
        <dbReference type="EMBL" id="CAB3399050.1"/>
    </source>
</evidence>
<dbReference type="EMBL" id="CADEPM010000001">
    <property type="protein sequence ID" value="CAB3399050.1"/>
    <property type="molecule type" value="Genomic_DNA"/>
</dbReference>
<dbReference type="SUPFAM" id="SSF56436">
    <property type="entry name" value="C-type lectin-like"/>
    <property type="match status" value="1"/>
</dbReference>
<dbReference type="PANTHER" id="PTHR19143">
    <property type="entry name" value="FIBRINOGEN/TENASCIN/ANGIOPOEITIN"/>
    <property type="match status" value="1"/>
</dbReference>
<dbReference type="InterPro" id="IPR020837">
    <property type="entry name" value="Fibrinogen_CS"/>
</dbReference>
<protein>
    <recommendedName>
        <fullName evidence="7">Fibrinogen C-terminal domain-containing protein</fullName>
    </recommendedName>
</protein>
<evidence type="ECO:0000256" key="1">
    <source>
        <dbReference type="ARBA" id="ARBA00023157"/>
    </source>
</evidence>
<reference evidence="5 6" key="1">
    <citation type="submission" date="2020-04" db="EMBL/GenBank/DDBJ databases">
        <authorList>
            <person name="Laetsch R D."/>
            <person name="Stevens L."/>
            <person name="Kumar S."/>
            <person name="Blaxter L. M."/>
        </authorList>
    </citation>
    <scope>NUCLEOTIDE SEQUENCE [LARGE SCALE GENOMIC DNA]</scope>
</reference>
<dbReference type="InterPro" id="IPR036056">
    <property type="entry name" value="Fibrinogen-like_C"/>
</dbReference>
<dbReference type="InterPro" id="IPR002181">
    <property type="entry name" value="Fibrinogen_a/b/g_C_dom"/>
</dbReference>
<feature type="domain" description="C-type lectin" evidence="3">
    <location>
        <begin position="27"/>
        <end position="133"/>
    </location>
</feature>
<dbReference type="InterPro" id="IPR001304">
    <property type="entry name" value="C-type_lectin-like"/>
</dbReference>
<dbReference type="PROSITE" id="PS50041">
    <property type="entry name" value="C_TYPE_LECTIN_2"/>
    <property type="match status" value="1"/>
</dbReference>
<keyword evidence="1" id="KW-1015">Disulfide bond</keyword>
<dbReference type="Pfam" id="PF00147">
    <property type="entry name" value="Fibrinogen_C"/>
    <property type="match status" value="1"/>
</dbReference>
<dbReference type="SMART" id="SM00186">
    <property type="entry name" value="FBG"/>
    <property type="match status" value="1"/>
</dbReference>
<dbReference type="InterPro" id="IPR014716">
    <property type="entry name" value="Fibrinogen_a/b/g_C_1"/>
</dbReference>
<dbReference type="SUPFAM" id="SSF56496">
    <property type="entry name" value="Fibrinogen C-terminal domain-like"/>
    <property type="match status" value="1"/>
</dbReference>
<accession>A0A8S1EMM7</accession>
<dbReference type="PROSITE" id="PS00514">
    <property type="entry name" value="FIBRINOGEN_C_1"/>
    <property type="match status" value="1"/>
</dbReference>
<gene>
    <name evidence="5" type="ORF">CBOVIS_LOCUS2243</name>
</gene>
<keyword evidence="6" id="KW-1185">Reference proteome</keyword>
<dbReference type="OrthoDB" id="7972392at2759"/>
<dbReference type="AlphaFoldDB" id="A0A8S1EMM7"/>
<dbReference type="PANTHER" id="PTHR19143:SF327">
    <property type="entry name" value="FI21813P1-RELATED"/>
    <property type="match status" value="1"/>
</dbReference>
<feature type="signal peptide" evidence="2">
    <location>
        <begin position="1"/>
        <end position="17"/>
    </location>
</feature>
<evidence type="ECO:0000259" key="3">
    <source>
        <dbReference type="PROSITE" id="PS50041"/>
    </source>
</evidence>
<dbReference type="Gene3D" id="3.10.100.10">
    <property type="entry name" value="Mannose-Binding Protein A, subunit A"/>
    <property type="match status" value="1"/>
</dbReference>
<dbReference type="CDD" id="cd00037">
    <property type="entry name" value="CLECT"/>
    <property type="match status" value="1"/>
</dbReference>
<keyword evidence="2" id="KW-0732">Signal</keyword>
<dbReference type="InterPro" id="IPR016187">
    <property type="entry name" value="CTDL_fold"/>
</dbReference>
<proteinExistence type="predicted"/>
<evidence type="ECO:0008006" key="7">
    <source>
        <dbReference type="Google" id="ProtNLM"/>
    </source>
</evidence>